<name>A0A9Q1Q8M0_9CARY</name>
<sequence>MTEYVVCYFAWDQRGVVFSLLPLLKDFQALCPSYKSTVAKEATKYYELSELPQVKGAAADFELTEMVQAMFYAMLLNEAIELGVVRYFMAEGLKSALVDLRWSSFEVWMSRIDDEVKEAQLWQQAFAMEIRGSLDGQEEGSGSHVPPPPSSDEEYPEFYFEVPLVSLPFFP</sequence>
<dbReference type="Proteomes" id="UP001153076">
    <property type="component" value="Unassembled WGS sequence"/>
</dbReference>
<reference evidence="2" key="1">
    <citation type="submission" date="2022-04" db="EMBL/GenBank/DDBJ databases">
        <title>Carnegiea gigantea Genome sequencing and assembly v2.</title>
        <authorList>
            <person name="Copetti D."/>
            <person name="Sanderson M.J."/>
            <person name="Burquez A."/>
            <person name="Wojciechowski M.F."/>
        </authorList>
    </citation>
    <scope>NUCLEOTIDE SEQUENCE</scope>
    <source>
        <strain evidence="2">SGP5-SGP5p</strain>
        <tissue evidence="2">Aerial part</tissue>
    </source>
</reference>
<dbReference type="EMBL" id="JAKOGI010000622">
    <property type="protein sequence ID" value="KAJ8432241.1"/>
    <property type="molecule type" value="Genomic_DNA"/>
</dbReference>
<protein>
    <submittedName>
        <fullName evidence="2">Uncharacterized protein</fullName>
    </submittedName>
</protein>
<comment type="caution">
    <text evidence="2">The sequence shown here is derived from an EMBL/GenBank/DDBJ whole genome shotgun (WGS) entry which is preliminary data.</text>
</comment>
<evidence type="ECO:0000313" key="3">
    <source>
        <dbReference type="Proteomes" id="UP001153076"/>
    </source>
</evidence>
<evidence type="ECO:0000256" key="1">
    <source>
        <dbReference type="SAM" id="MobiDB-lite"/>
    </source>
</evidence>
<evidence type="ECO:0000313" key="2">
    <source>
        <dbReference type="EMBL" id="KAJ8432241.1"/>
    </source>
</evidence>
<accession>A0A9Q1Q8M0</accession>
<proteinExistence type="predicted"/>
<feature type="region of interest" description="Disordered" evidence="1">
    <location>
        <begin position="135"/>
        <end position="155"/>
    </location>
</feature>
<keyword evidence="3" id="KW-1185">Reference proteome</keyword>
<gene>
    <name evidence="2" type="ORF">Cgig2_007642</name>
</gene>
<dbReference type="AlphaFoldDB" id="A0A9Q1Q8M0"/>
<organism evidence="2 3">
    <name type="scientific">Carnegiea gigantea</name>
    <dbReference type="NCBI Taxonomy" id="171969"/>
    <lineage>
        <taxon>Eukaryota</taxon>
        <taxon>Viridiplantae</taxon>
        <taxon>Streptophyta</taxon>
        <taxon>Embryophyta</taxon>
        <taxon>Tracheophyta</taxon>
        <taxon>Spermatophyta</taxon>
        <taxon>Magnoliopsida</taxon>
        <taxon>eudicotyledons</taxon>
        <taxon>Gunneridae</taxon>
        <taxon>Pentapetalae</taxon>
        <taxon>Caryophyllales</taxon>
        <taxon>Cactineae</taxon>
        <taxon>Cactaceae</taxon>
        <taxon>Cactoideae</taxon>
        <taxon>Echinocereeae</taxon>
        <taxon>Carnegiea</taxon>
    </lineage>
</organism>